<name>A0A8T1AMW8_9STRA</name>
<protein>
    <submittedName>
        <fullName evidence="2">Uncharacterized protein</fullName>
    </submittedName>
</protein>
<feature type="compositionally biased region" description="Polar residues" evidence="1">
    <location>
        <begin position="108"/>
        <end position="117"/>
    </location>
</feature>
<evidence type="ECO:0000313" key="2">
    <source>
        <dbReference type="EMBL" id="KAG2883276.1"/>
    </source>
</evidence>
<feature type="region of interest" description="Disordered" evidence="1">
    <location>
        <begin position="81"/>
        <end position="123"/>
    </location>
</feature>
<proteinExistence type="predicted"/>
<dbReference type="EMBL" id="RCMK01002237">
    <property type="protein sequence ID" value="KAG2883276.1"/>
    <property type="molecule type" value="Genomic_DNA"/>
</dbReference>
<comment type="caution">
    <text evidence="2">The sequence shown here is derived from an EMBL/GenBank/DDBJ whole genome shotgun (WGS) entry which is preliminary data.</text>
</comment>
<accession>A0A8T1AMW8</accession>
<reference evidence="2" key="1">
    <citation type="submission" date="2018-10" db="EMBL/GenBank/DDBJ databases">
        <title>Effector identification in a new, highly contiguous assembly of the strawberry crown rot pathogen Phytophthora cactorum.</title>
        <authorList>
            <person name="Armitage A.D."/>
            <person name="Nellist C.F."/>
            <person name="Bates H."/>
            <person name="Vickerstaff R.J."/>
            <person name="Harrison R.J."/>
        </authorList>
    </citation>
    <scope>NUCLEOTIDE SEQUENCE</scope>
    <source>
        <strain evidence="2">4040</strain>
    </source>
</reference>
<evidence type="ECO:0000256" key="1">
    <source>
        <dbReference type="SAM" id="MobiDB-lite"/>
    </source>
</evidence>
<feature type="compositionally biased region" description="Basic and acidic residues" evidence="1">
    <location>
        <begin position="81"/>
        <end position="93"/>
    </location>
</feature>
<dbReference type="AlphaFoldDB" id="A0A8T1AMW8"/>
<dbReference type="Proteomes" id="UP000736787">
    <property type="component" value="Unassembled WGS sequence"/>
</dbReference>
<organism evidence="2 3">
    <name type="scientific">Phytophthora cactorum</name>
    <dbReference type="NCBI Taxonomy" id="29920"/>
    <lineage>
        <taxon>Eukaryota</taxon>
        <taxon>Sar</taxon>
        <taxon>Stramenopiles</taxon>
        <taxon>Oomycota</taxon>
        <taxon>Peronosporomycetes</taxon>
        <taxon>Peronosporales</taxon>
        <taxon>Peronosporaceae</taxon>
        <taxon>Phytophthora</taxon>
    </lineage>
</organism>
<dbReference type="VEuPathDB" id="FungiDB:PC110_g10930"/>
<evidence type="ECO:0000313" key="3">
    <source>
        <dbReference type="Proteomes" id="UP000736787"/>
    </source>
</evidence>
<sequence>MSWLARHDPVVNWEKCTLVRFGRNATESDGPVSVAHARQGESDHTVEAAPCVAASGAHTQVTTTEAVVECELNQNPVVSDLRRVSTSRGRDDDGASVPGIDAPDIQGTPATSSSCASGLSDPGVNTVVIGSNIAEGFAE</sequence>
<gene>
    <name evidence="2" type="ORF">PC117_g26056</name>
</gene>